<organism evidence="2 3">
    <name type="scientific">Lentzea fradiae</name>
    <dbReference type="NCBI Taxonomy" id="200378"/>
    <lineage>
        <taxon>Bacteria</taxon>
        <taxon>Bacillati</taxon>
        <taxon>Actinomycetota</taxon>
        <taxon>Actinomycetes</taxon>
        <taxon>Pseudonocardiales</taxon>
        <taxon>Pseudonocardiaceae</taxon>
        <taxon>Lentzea</taxon>
    </lineage>
</organism>
<dbReference type="Proteomes" id="UP000199623">
    <property type="component" value="Unassembled WGS sequence"/>
</dbReference>
<evidence type="ECO:0000256" key="1">
    <source>
        <dbReference type="SAM" id="Phobius"/>
    </source>
</evidence>
<feature type="transmembrane region" description="Helical" evidence="1">
    <location>
        <begin position="96"/>
        <end position="113"/>
    </location>
</feature>
<feature type="transmembrane region" description="Helical" evidence="1">
    <location>
        <begin position="70"/>
        <end position="90"/>
    </location>
</feature>
<protein>
    <submittedName>
        <fullName evidence="2">Uncharacterized protein</fullName>
    </submittedName>
</protein>
<evidence type="ECO:0000313" key="2">
    <source>
        <dbReference type="EMBL" id="SDH01158.1"/>
    </source>
</evidence>
<dbReference type="AlphaFoldDB" id="A0A1G7YXB1"/>
<feature type="transmembrane region" description="Helical" evidence="1">
    <location>
        <begin position="45"/>
        <end position="63"/>
    </location>
</feature>
<sequence>MGRRVALAAGVGALLGLAWWGMFELIASGKVCTFDDWGCLSTFVTSVPIFAVVAAVAGGFVLHRRREPRAWLVAVPATLMAVVAMVFLLAVPWTGFAVFAALYALLAFMSAPREGSVEGSRGRA</sequence>
<dbReference type="STRING" id="200378.SAMN05216553_114207"/>
<keyword evidence="1" id="KW-0812">Transmembrane</keyword>
<keyword evidence="3" id="KW-1185">Reference proteome</keyword>
<evidence type="ECO:0000313" key="3">
    <source>
        <dbReference type="Proteomes" id="UP000199623"/>
    </source>
</evidence>
<keyword evidence="1" id="KW-0472">Membrane</keyword>
<reference evidence="3" key="1">
    <citation type="submission" date="2016-10" db="EMBL/GenBank/DDBJ databases">
        <authorList>
            <person name="Varghese N."/>
            <person name="Submissions S."/>
        </authorList>
    </citation>
    <scope>NUCLEOTIDE SEQUENCE [LARGE SCALE GENOMIC DNA]</scope>
    <source>
        <strain evidence="3">CGMCC 4.3506</strain>
    </source>
</reference>
<accession>A0A1G7YXB1</accession>
<dbReference type="RefSeq" id="WP_143036097.1">
    <property type="nucleotide sequence ID" value="NZ_FNCC01000014.1"/>
</dbReference>
<name>A0A1G7YXB1_9PSEU</name>
<proteinExistence type="predicted"/>
<dbReference type="EMBL" id="FNCC01000014">
    <property type="protein sequence ID" value="SDH01158.1"/>
    <property type="molecule type" value="Genomic_DNA"/>
</dbReference>
<keyword evidence="1" id="KW-1133">Transmembrane helix</keyword>
<gene>
    <name evidence="2" type="ORF">SAMN05216553_114207</name>
</gene>